<dbReference type="PANTHER" id="PTHR47175:SF2">
    <property type="entry name" value="LIPASE ATG15-RELATED"/>
    <property type="match status" value="1"/>
</dbReference>
<organism evidence="8 9">
    <name type="scientific">Marasmiellus scandens</name>
    <dbReference type="NCBI Taxonomy" id="2682957"/>
    <lineage>
        <taxon>Eukaryota</taxon>
        <taxon>Fungi</taxon>
        <taxon>Dikarya</taxon>
        <taxon>Basidiomycota</taxon>
        <taxon>Agaricomycotina</taxon>
        <taxon>Agaricomycetes</taxon>
        <taxon>Agaricomycetidae</taxon>
        <taxon>Agaricales</taxon>
        <taxon>Marasmiineae</taxon>
        <taxon>Omphalotaceae</taxon>
        <taxon>Marasmiellus</taxon>
    </lineage>
</organism>
<keyword evidence="4" id="KW-1133">Transmembrane helix</keyword>
<evidence type="ECO:0000256" key="3">
    <source>
        <dbReference type="ARBA" id="ARBA00022801"/>
    </source>
</evidence>
<sequence>MGTCTGVLSSCALGGYAMESRCHQGQSIIYDTLSNSSWAVDIRTYRIVSVIERLLSGP</sequence>
<dbReference type="InterPro" id="IPR050805">
    <property type="entry name" value="ATG15_Lipase"/>
</dbReference>
<keyword evidence="3 8" id="KW-0378">Hydrolase</keyword>
<dbReference type="EC" id="3.1.1.3" evidence="8"/>
<dbReference type="EMBL" id="JBANRG010000059">
    <property type="protein sequence ID" value="KAK7442261.1"/>
    <property type="molecule type" value="Genomic_DNA"/>
</dbReference>
<proteinExistence type="inferred from homology"/>
<dbReference type="PANTHER" id="PTHR47175">
    <property type="entry name" value="LIPASE ATG15-RELATED"/>
    <property type="match status" value="1"/>
</dbReference>
<keyword evidence="9" id="KW-1185">Reference proteome</keyword>
<accession>A0ABR1IVI8</accession>
<keyword evidence="5" id="KW-0472">Membrane</keyword>
<evidence type="ECO:0000256" key="4">
    <source>
        <dbReference type="ARBA" id="ARBA00022989"/>
    </source>
</evidence>
<evidence type="ECO:0000313" key="9">
    <source>
        <dbReference type="Proteomes" id="UP001498398"/>
    </source>
</evidence>
<protein>
    <submittedName>
        <fullName evidence="8">Lipase atg15</fullName>
        <ecNumber evidence="8">3.1.1.3</ecNumber>
    </submittedName>
</protein>
<evidence type="ECO:0000256" key="1">
    <source>
        <dbReference type="ARBA" id="ARBA00010701"/>
    </source>
</evidence>
<gene>
    <name evidence="8" type="primary">ATG15_3</name>
    <name evidence="8" type="ORF">VKT23_016232</name>
</gene>
<dbReference type="Proteomes" id="UP001498398">
    <property type="component" value="Unassembled WGS sequence"/>
</dbReference>
<comment type="subcellular location">
    <subcellularLocation>
        <location evidence="7">Endomembrane system</location>
        <topology evidence="7">Single-pass membrane protein</topology>
    </subcellularLocation>
</comment>
<evidence type="ECO:0000313" key="8">
    <source>
        <dbReference type="EMBL" id="KAK7442261.1"/>
    </source>
</evidence>
<keyword evidence="6" id="KW-0325">Glycoprotein</keyword>
<name>A0ABR1IVI8_9AGAR</name>
<comment type="caution">
    <text evidence="8">The sequence shown here is derived from an EMBL/GenBank/DDBJ whole genome shotgun (WGS) entry which is preliminary data.</text>
</comment>
<evidence type="ECO:0000256" key="5">
    <source>
        <dbReference type="ARBA" id="ARBA00023136"/>
    </source>
</evidence>
<evidence type="ECO:0000256" key="6">
    <source>
        <dbReference type="ARBA" id="ARBA00023180"/>
    </source>
</evidence>
<dbReference type="GO" id="GO:0004806">
    <property type="term" value="F:triacylglycerol lipase activity"/>
    <property type="evidence" value="ECO:0007669"/>
    <property type="project" value="UniProtKB-EC"/>
</dbReference>
<evidence type="ECO:0000256" key="7">
    <source>
        <dbReference type="ARBA" id="ARBA00037847"/>
    </source>
</evidence>
<keyword evidence="2" id="KW-0812">Transmembrane</keyword>
<comment type="similarity">
    <text evidence="1">Belongs to the AB hydrolase superfamily. Lipase family.</text>
</comment>
<reference evidence="8 9" key="1">
    <citation type="submission" date="2024-01" db="EMBL/GenBank/DDBJ databases">
        <title>A draft genome for the cacao thread blight pathogen Marasmiellus scandens.</title>
        <authorList>
            <person name="Baruah I.K."/>
            <person name="Leung J."/>
            <person name="Bukari Y."/>
            <person name="Amoako-Attah I."/>
            <person name="Meinhardt L.W."/>
            <person name="Bailey B.A."/>
            <person name="Cohen S.P."/>
        </authorList>
    </citation>
    <scope>NUCLEOTIDE SEQUENCE [LARGE SCALE GENOMIC DNA]</scope>
    <source>
        <strain evidence="8 9">GH-19</strain>
    </source>
</reference>
<evidence type="ECO:0000256" key="2">
    <source>
        <dbReference type="ARBA" id="ARBA00022692"/>
    </source>
</evidence>